<evidence type="ECO:0000313" key="2">
    <source>
        <dbReference type="EMBL" id="GJJ13076.1"/>
    </source>
</evidence>
<feature type="region of interest" description="Disordered" evidence="1">
    <location>
        <begin position="1"/>
        <end position="126"/>
    </location>
</feature>
<keyword evidence="3" id="KW-1185">Reference proteome</keyword>
<dbReference type="EMBL" id="BPWL01000008">
    <property type="protein sequence ID" value="GJJ13076.1"/>
    <property type="molecule type" value="Genomic_DNA"/>
</dbReference>
<feature type="compositionally biased region" description="Low complexity" evidence="1">
    <location>
        <begin position="79"/>
        <end position="95"/>
    </location>
</feature>
<sequence>MSAPEQRHNFERNDRSRERSLPPIREVLGVELGNTRSAEQHSHGFISVGSTSARSPPGDFSSRSTPPDTAWTPSRQGDSSTSPIPVSSSPVAIRSMPSGSHSYGVLRASGTSGGLTDAIPPSAYPQGIIRQTSYSAVEEQDEVNKRYKCDYCGKRFGMPNSLTNTYG</sequence>
<reference evidence="2" key="1">
    <citation type="submission" date="2021-10" db="EMBL/GenBank/DDBJ databases">
        <title>De novo Genome Assembly of Clathrus columnatus (Basidiomycota, Fungi) Using Illumina and Nanopore Sequence Data.</title>
        <authorList>
            <person name="Ogiso-Tanaka E."/>
            <person name="Itagaki H."/>
            <person name="Hosoya T."/>
            <person name="Hosaka K."/>
        </authorList>
    </citation>
    <scope>NUCLEOTIDE SEQUENCE</scope>
    <source>
        <strain evidence="2">MO-923</strain>
    </source>
</reference>
<dbReference type="AlphaFoldDB" id="A0AAV5AJF9"/>
<evidence type="ECO:0008006" key="4">
    <source>
        <dbReference type="Google" id="ProtNLM"/>
    </source>
</evidence>
<dbReference type="Proteomes" id="UP001050691">
    <property type="component" value="Unassembled WGS sequence"/>
</dbReference>
<proteinExistence type="predicted"/>
<gene>
    <name evidence="2" type="ORF">Clacol_007326</name>
</gene>
<feature type="compositionally biased region" description="Polar residues" evidence="1">
    <location>
        <begin position="61"/>
        <end position="78"/>
    </location>
</feature>
<name>A0AAV5AJF9_9AGAM</name>
<comment type="caution">
    <text evidence="2">The sequence shown here is derived from an EMBL/GenBank/DDBJ whole genome shotgun (WGS) entry which is preliminary data.</text>
</comment>
<protein>
    <recommendedName>
        <fullName evidence="4">C2H2-type domain-containing protein</fullName>
    </recommendedName>
</protein>
<accession>A0AAV5AJF9</accession>
<organism evidence="2 3">
    <name type="scientific">Clathrus columnatus</name>
    <dbReference type="NCBI Taxonomy" id="1419009"/>
    <lineage>
        <taxon>Eukaryota</taxon>
        <taxon>Fungi</taxon>
        <taxon>Dikarya</taxon>
        <taxon>Basidiomycota</taxon>
        <taxon>Agaricomycotina</taxon>
        <taxon>Agaricomycetes</taxon>
        <taxon>Phallomycetidae</taxon>
        <taxon>Phallales</taxon>
        <taxon>Clathraceae</taxon>
        <taxon>Clathrus</taxon>
    </lineage>
</organism>
<feature type="compositionally biased region" description="Basic and acidic residues" evidence="1">
    <location>
        <begin position="1"/>
        <end position="20"/>
    </location>
</feature>
<evidence type="ECO:0000313" key="3">
    <source>
        <dbReference type="Proteomes" id="UP001050691"/>
    </source>
</evidence>
<evidence type="ECO:0000256" key="1">
    <source>
        <dbReference type="SAM" id="MobiDB-lite"/>
    </source>
</evidence>